<keyword evidence="3" id="KW-1185">Reference proteome</keyword>
<dbReference type="PROSITE" id="PS50142">
    <property type="entry name" value="RNASE_3_2"/>
    <property type="match status" value="1"/>
</dbReference>
<accession>A0AAN7YGJ5</accession>
<protein>
    <recommendedName>
        <fullName evidence="1">RNase III domain-containing protein</fullName>
    </recommendedName>
</protein>
<dbReference type="Gene3D" id="1.10.1520.10">
    <property type="entry name" value="Ribonuclease III domain"/>
    <property type="match status" value="1"/>
</dbReference>
<gene>
    <name evidence="2" type="ORF">LTR05_004495</name>
</gene>
<dbReference type="InterPro" id="IPR000999">
    <property type="entry name" value="RNase_III_dom"/>
</dbReference>
<name>A0AAN7YGJ5_9EURO</name>
<reference evidence="2 3" key="1">
    <citation type="submission" date="2023-08" db="EMBL/GenBank/DDBJ databases">
        <title>Black Yeasts Isolated from many extreme environments.</title>
        <authorList>
            <person name="Coleine C."/>
            <person name="Stajich J.E."/>
            <person name="Selbmann L."/>
        </authorList>
    </citation>
    <scope>NUCLEOTIDE SEQUENCE [LARGE SCALE GENOMIC DNA]</scope>
    <source>
        <strain evidence="2 3">CCFEE 5910</strain>
    </source>
</reference>
<evidence type="ECO:0000259" key="1">
    <source>
        <dbReference type="PROSITE" id="PS50142"/>
    </source>
</evidence>
<proteinExistence type="predicted"/>
<comment type="caution">
    <text evidence="2">The sequence shown here is derived from an EMBL/GenBank/DDBJ whole genome shotgun (WGS) entry which is preliminary data.</text>
</comment>
<dbReference type="EMBL" id="JAVRRJ010000004">
    <property type="protein sequence ID" value="KAK5085215.1"/>
    <property type="molecule type" value="Genomic_DNA"/>
</dbReference>
<dbReference type="GO" id="GO:0004525">
    <property type="term" value="F:ribonuclease III activity"/>
    <property type="evidence" value="ECO:0007669"/>
    <property type="project" value="InterPro"/>
</dbReference>
<feature type="domain" description="RNase III" evidence="1">
    <location>
        <begin position="15"/>
        <end position="132"/>
    </location>
</feature>
<dbReference type="SUPFAM" id="SSF69065">
    <property type="entry name" value="RNase III domain-like"/>
    <property type="match status" value="1"/>
</dbReference>
<dbReference type="CDD" id="cd00593">
    <property type="entry name" value="RIBOc"/>
    <property type="match status" value="1"/>
</dbReference>
<dbReference type="GO" id="GO:0006396">
    <property type="term" value="P:RNA processing"/>
    <property type="evidence" value="ECO:0007669"/>
    <property type="project" value="InterPro"/>
</dbReference>
<dbReference type="Proteomes" id="UP001309876">
    <property type="component" value="Unassembled WGS sequence"/>
</dbReference>
<dbReference type="InterPro" id="IPR036389">
    <property type="entry name" value="RNase_III_sf"/>
</dbReference>
<sequence length="150" mass="16152">MGNKSKKAEPNMVSDATVEEITGYHFHDIDLMHEAITAAGMGSDGNKRLALVGDALIRLVTVDDWYPSGKSPADGQKSFTEIGTNEVLSLVGREQGVADIIVHNPCHGRSVPKTTLASSMEAIIGAVWVDSGKSLVDVRRVMQNLHILQD</sequence>
<organism evidence="2 3">
    <name type="scientific">Lithohypha guttulata</name>
    <dbReference type="NCBI Taxonomy" id="1690604"/>
    <lineage>
        <taxon>Eukaryota</taxon>
        <taxon>Fungi</taxon>
        <taxon>Dikarya</taxon>
        <taxon>Ascomycota</taxon>
        <taxon>Pezizomycotina</taxon>
        <taxon>Eurotiomycetes</taxon>
        <taxon>Chaetothyriomycetidae</taxon>
        <taxon>Chaetothyriales</taxon>
        <taxon>Trichomeriaceae</taxon>
        <taxon>Lithohypha</taxon>
    </lineage>
</organism>
<dbReference type="AlphaFoldDB" id="A0AAN7YGJ5"/>
<evidence type="ECO:0000313" key="3">
    <source>
        <dbReference type="Proteomes" id="UP001309876"/>
    </source>
</evidence>
<dbReference type="SMART" id="SM00535">
    <property type="entry name" value="RIBOc"/>
    <property type="match status" value="1"/>
</dbReference>
<evidence type="ECO:0000313" key="2">
    <source>
        <dbReference type="EMBL" id="KAK5085215.1"/>
    </source>
</evidence>